<reference evidence="2" key="2">
    <citation type="submission" date="2023-06" db="EMBL/GenBank/DDBJ databases">
        <authorList>
            <consortium name="Lawrence Berkeley National Laboratory"/>
            <person name="Haridas S."/>
            <person name="Hensen N."/>
            <person name="Bonometti L."/>
            <person name="Westerberg I."/>
            <person name="Brannstrom I.O."/>
            <person name="Guillou S."/>
            <person name="Cros-Aarteil S."/>
            <person name="Calhoun S."/>
            <person name="Kuo A."/>
            <person name="Mondo S."/>
            <person name="Pangilinan J."/>
            <person name="Riley R."/>
            <person name="Labutti K."/>
            <person name="Andreopoulos B."/>
            <person name="Lipzen A."/>
            <person name="Chen C."/>
            <person name="Yanf M."/>
            <person name="Daum C."/>
            <person name="Ng V."/>
            <person name="Clum A."/>
            <person name="Steindorff A."/>
            <person name="Ohm R."/>
            <person name="Martin F."/>
            <person name="Silar P."/>
            <person name="Natvig D."/>
            <person name="Lalanne C."/>
            <person name="Gautier V."/>
            <person name="Ament-Velasquez S.L."/>
            <person name="Kruys A."/>
            <person name="Hutchinson M.I."/>
            <person name="Powell A.J."/>
            <person name="Barry K."/>
            <person name="Miller A.N."/>
            <person name="Grigoriev I.V."/>
            <person name="Debuchy R."/>
            <person name="Gladieux P."/>
            <person name="Thoren M.H."/>
            <person name="Johannesson H."/>
        </authorList>
    </citation>
    <scope>NUCLEOTIDE SEQUENCE</scope>
    <source>
        <strain evidence="2">CBS 560.94</strain>
    </source>
</reference>
<evidence type="ECO:0000313" key="2">
    <source>
        <dbReference type="EMBL" id="KAK3342700.1"/>
    </source>
</evidence>
<organism evidence="2 3">
    <name type="scientific">Neurospora tetraspora</name>
    <dbReference type="NCBI Taxonomy" id="94610"/>
    <lineage>
        <taxon>Eukaryota</taxon>
        <taxon>Fungi</taxon>
        <taxon>Dikarya</taxon>
        <taxon>Ascomycota</taxon>
        <taxon>Pezizomycotina</taxon>
        <taxon>Sordariomycetes</taxon>
        <taxon>Sordariomycetidae</taxon>
        <taxon>Sordariales</taxon>
        <taxon>Sordariaceae</taxon>
        <taxon>Neurospora</taxon>
    </lineage>
</organism>
<gene>
    <name evidence="2" type="ORF">B0H65DRAFT_427803</name>
</gene>
<evidence type="ECO:0000313" key="3">
    <source>
        <dbReference type="Proteomes" id="UP001278500"/>
    </source>
</evidence>
<feature type="compositionally biased region" description="Basic and acidic residues" evidence="1">
    <location>
        <begin position="1"/>
        <end position="18"/>
    </location>
</feature>
<comment type="caution">
    <text evidence="2">The sequence shown here is derived from an EMBL/GenBank/DDBJ whole genome shotgun (WGS) entry which is preliminary data.</text>
</comment>
<name>A0AAE0MQE7_9PEZI</name>
<sequence length="80" mass="8690">MPAKETSDHASETAEHVENVTTPTAGMTYVASPKVTLTALALEVLRVQILEKILREVKDEEAASQAKKQRASRAASRAKE</sequence>
<dbReference type="EMBL" id="JAUEPP010000005">
    <property type="protein sequence ID" value="KAK3342700.1"/>
    <property type="molecule type" value="Genomic_DNA"/>
</dbReference>
<dbReference type="AlphaFoldDB" id="A0AAE0MQE7"/>
<reference evidence="2" key="1">
    <citation type="journal article" date="2023" name="Mol. Phylogenet. Evol.">
        <title>Genome-scale phylogeny and comparative genomics of the fungal order Sordariales.</title>
        <authorList>
            <person name="Hensen N."/>
            <person name="Bonometti L."/>
            <person name="Westerberg I."/>
            <person name="Brannstrom I.O."/>
            <person name="Guillou S."/>
            <person name="Cros-Aarteil S."/>
            <person name="Calhoun S."/>
            <person name="Haridas S."/>
            <person name="Kuo A."/>
            <person name="Mondo S."/>
            <person name="Pangilinan J."/>
            <person name="Riley R."/>
            <person name="LaButti K."/>
            <person name="Andreopoulos B."/>
            <person name="Lipzen A."/>
            <person name="Chen C."/>
            <person name="Yan M."/>
            <person name="Daum C."/>
            <person name="Ng V."/>
            <person name="Clum A."/>
            <person name="Steindorff A."/>
            <person name="Ohm R.A."/>
            <person name="Martin F."/>
            <person name="Silar P."/>
            <person name="Natvig D.O."/>
            <person name="Lalanne C."/>
            <person name="Gautier V."/>
            <person name="Ament-Velasquez S.L."/>
            <person name="Kruys A."/>
            <person name="Hutchinson M.I."/>
            <person name="Powell A.J."/>
            <person name="Barry K."/>
            <person name="Miller A.N."/>
            <person name="Grigoriev I.V."/>
            <person name="Debuchy R."/>
            <person name="Gladieux P."/>
            <person name="Hiltunen Thoren M."/>
            <person name="Johannesson H."/>
        </authorList>
    </citation>
    <scope>NUCLEOTIDE SEQUENCE</scope>
    <source>
        <strain evidence="2">CBS 560.94</strain>
    </source>
</reference>
<feature type="region of interest" description="Disordered" evidence="1">
    <location>
        <begin position="1"/>
        <end position="20"/>
    </location>
</feature>
<evidence type="ECO:0000256" key="1">
    <source>
        <dbReference type="SAM" id="MobiDB-lite"/>
    </source>
</evidence>
<protein>
    <submittedName>
        <fullName evidence="2">Uncharacterized protein</fullName>
    </submittedName>
</protein>
<dbReference type="Proteomes" id="UP001278500">
    <property type="component" value="Unassembled WGS sequence"/>
</dbReference>
<feature type="region of interest" description="Disordered" evidence="1">
    <location>
        <begin position="58"/>
        <end position="80"/>
    </location>
</feature>
<proteinExistence type="predicted"/>
<accession>A0AAE0MQE7</accession>
<keyword evidence="3" id="KW-1185">Reference proteome</keyword>
<dbReference type="RefSeq" id="XP_062680493.1">
    <property type="nucleotide sequence ID" value="XM_062824710.1"/>
</dbReference>
<dbReference type="GeneID" id="87861864"/>